<keyword evidence="6" id="KW-0032">Aminotransferase</keyword>
<feature type="active site" description="Proton acceptor" evidence="3">
    <location>
        <position position="209"/>
    </location>
</feature>
<evidence type="ECO:0000256" key="2">
    <source>
        <dbReference type="ARBA" id="ARBA00037999"/>
    </source>
</evidence>
<gene>
    <name evidence="6" type="ORF">HYW89_04505</name>
</gene>
<protein>
    <submittedName>
        <fullName evidence="6">DegT/DnrJ/EryC1/StrS family aminotransferase</fullName>
    </submittedName>
</protein>
<evidence type="ECO:0000256" key="5">
    <source>
        <dbReference type="RuleBase" id="RU004508"/>
    </source>
</evidence>
<dbReference type="Gene3D" id="3.90.1150.10">
    <property type="entry name" value="Aspartate Aminotransferase, domain 1"/>
    <property type="match status" value="1"/>
</dbReference>
<dbReference type="InterPro" id="IPR015424">
    <property type="entry name" value="PyrdxlP-dep_Trfase"/>
</dbReference>
<dbReference type="InterPro" id="IPR000653">
    <property type="entry name" value="DegT/StrS_aminotransferase"/>
</dbReference>
<dbReference type="Gene3D" id="3.40.640.10">
    <property type="entry name" value="Type I PLP-dependent aspartate aminotransferase-like (Major domain)"/>
    <property type="match status" value="1"/>
</dbReference>
<dbReference type="PANTHER" id="PTHR30244">
    <property type="entry name" value="TRANSAMINASE"/>
    <property type="match status" value="1"/>
</dbReference>
<comment type="similarity">
    <text evidence="2 5">Belongs to the DegT/DnrJ/EryC1 family.</text>
</comment>
<dbReference type="AlphaFoldDB" id="A0A7T5RJG1"/>
<evidence type="ECO:0000313" key="6">
    <source>
        <dbReference type="EMBL" id="QQG45227.1"/>
    </source>
</evidence>
<dbReference type="InterPro" id="IPR015421">
    <property type="entry name" value="PyrdxlP-dep_Trfase_major"/>
</dbReference>
<accession>A0A7T5RJG1</accession>
<organism evidence="6 7">
    <name type="scientific">Candidatus Sungiibacteriota bacterium</name>
    <dbReference type="NCBI Taxonomy" id="2750080"/>
    <lineage>
        <taxon>Bacteria</taxon>
        <taxon>Candidatus Sungiibacteriota</taxon>
    </lineage>
</organism>
<name>A0A7T5RJG1_9BACT</name>
<keyword evidence="1 4" id="KW-0663">Pyridoxal phosphate</keyword>
<dbReference type="EMBL" id="CP066690">
    <property type="protein sequence ID" value="QQG45227.1"/>
    <property type="molecule type" value="Genomic_DNA"/>
</dbReference>
<evidence type="ECO:0000313" key="7">
    <source>
        <dbReference type="Proteomes" id="UP000595618"/>
    </source>
</evidence>
<dbReference type="Proteomes" id="UP000595618">
    <property type="component" value="Chromosome"/>
</dbReference>
<dbReference type="PIRSF" id="PIRSF000390">
    <property type="entry name" value="PLP_StrS"/>
    <property type="match status" value="1"/>
</dbReference>
<dbReference type="InterPro" id="IPR015422">
    <property type="entry name" value="PyrdxlP-dep_Trfase_small"/>
</dbReference>
<evidence type="ECO:0000256" key="1">
    <source>
        <dbReference type="ARBA" id="ARBA00022898"/>
    </source>
</evidence>
<keyword evidence="6" id="KW-0808">Transferase</keyword>
<sequence length="393" mass="43483">MVSTSKAPEKWAAKVPQLDLGRYARLVSEKWLRCLKNITDSGKVLNGPHKKAFEEEWAAYLGVKHVLGVASGTDALVLSLEALGVGRGDEVIIHANAFIADVEAIIALGAQPVLVDMSSEDLGPDYEALPNVVSERTKTIIAVHMLGLPCNVGKLIRFSEKYNIPLIEDASHAHGAAVQELHGVEGTGGRGKKVGSFGKINAFSCGPVKNLAALGDAGCIATDDTALYEKVKLLADHGQAKKYEHVVYGWNSRLDEVQAAWLRLGLTTLDERNLRRAAIYLRYVKALRDLEPMIDRKEGPPSDKFPVFHRAVFFSKRRDELQGFLRARGVETGIYYPHALHEQEAWKRAGLPAGSFPVAERYARQNIALPLFPEMTEEEIEYVISSVREFFRR</sequence>
<reference evidence="6 7" key="1">
    <citation type="submission" date="2020-07" db="EMBL/GenBank/DDBJ databases">
        <title>Huge and variable diversity of episymbiotic CPR bacteria and DPANN archaea in groundwater ecosystems.</title>
        <authorList>
            <person name="He C.Y."/>
            <person name="Keren R."/>
            <person name="Whittaker M."/>
            <person name="Farag I.F."/>
            <person name="Doudna J."/>
            <person name="Cate J.H.D."/>
            <person name="Banfield J.F."/>
        </authorList>
    </citation>
    <scope>NUCLEOTIDE SEQUENCE [LARGE SCALE GENOMIC DNA]</scope>
    <source>
        <strain evidence="6">NC_groundwater_541_Ag_S-0.1um_46_50</strain>
    </source>
</reference>
<proteinExistence type="inferred from homology"/>
<dbReference type="Pfam" id="PF01041">
    <property type="entry name" value="DegT_DnrJ_EryC1"/>
    <property type="match status" value="1"/>
</dbReference>
<dbReference type="SUPFAM" id="SSF53383">
    <property type="entry name" value="PLP-dependent transferases"/>
    <property type="match status" value="1"/>
</dbReference>
<dbReference type="CDD" id="cd00616">
    <property type="entry name" value="AHBA_syn"/>
    <property type="match status" value="1"/>
</dbReference>
<evidence type="ECO:0000256" key="3">
    <source>
        <dbReference type="PIRSR" id="PIRSR000390-1"/>
    </source>
</evidence>
<dbReference type="GO" id="GO:0008483">
    <property type="term" value="F:transaminase activity"/>
    <property type="evidence" value="ECO:0007669"/>
    <property type="project" value="UniProtKB-KW"/>
</dbReference>
<dbReference type="GO" id="GO:0000271">
    <property type="term" value="P:polysaccharide biosynthetic process"/>
    <property type="evidence" value="ECO:0007669"/>
    <property type="project" value="TreeGrafter"/>
</dbReference>
<feature type="modified residue" description="N6-(pyridoxal phosphate)lysine" evidence="4">
    <location>
        <position position="209"/>
    </location>
</feature>
<dbReference type="GO" id="GO:0030170">
    <property type="term" value="F:pyridoxal phosphate binding"/>
    <property type="evidence" value="ECO:0007669"/>
    <property type="project" value="TreeGrafter"/>
</dbReference>
<dbReference type="PANTHER" id="PTHR30244:SF36">
    <property type="entry name" value="3-OXO-GLUCOSE-6-PHOSPHATE:GLUTAMATE AMINOTRANSFERASE"/>
    <property type="match status" value="1"/>
</dbReference>
<evidence type="ECO:0000256" key="4">
    <source>
        <dbReference type="PIRSR" id="PIRSR000390-2"/>
    </source>
</evidence>